<accession>A0A1F5Q905</accession>
<dbReference type="Pfam" id="PF01476">
    <property type="entry name" value="LysM"/>
    <property type="match status" value="1"/>
</dbReference>
<dbReference type="Gene3D" id="3.10.350.10">
    <property type="entry name" value="LysM domain"/>
    <property type="match status" value="1"/>
</dbReference>
<name>A0A1F5Q905_9BACT</name>
<sequence>MIISQRTKFRLSKNLHAQTTPYPHVKSWIKRGILVLSLAMVTGAYITARPETPAETEGPKEILGEQKQGALESYEVQRGDTLFNVSEKFGISWQTMAEINNLKEPYILRVGQKLKIPSI</sequence>
<organism evidence="2 3">
    <name type="scientific">Candidatus Doudnabacteria bacterium RIFCSPLOWO2_02_FULL_48_13</name>
    <dbReference type="NCBI Taxonomy" id="1817845"/>
    <lineage>
        <taxon>Bacteria</taxon>
        <taxon>Candidatus Doudnaibacteriota</taxon>
    </lineage>
</organism>
<gene>
    <name evidence="2" type="ORF">A3J05_01280</name>
</gene>
<feature type="domain" description="LysM" evidence="1">
    <location>
        <begin position="72"/>
        <end position="116"/>
    </location>
</feature>
<dbReference type="EMBL" id="MFFF01000029">
    <property type="protein sequence ID" value="OGE98596.1"/>
    <property type="molecule type" value="Genomic_DNA"/>
</dbReference>
<dbReference type="SUPFAM" id="SSF54106">
    <property type="entry name" value="LysM domain"/>
    <property type="match status" value="1"/>
</dbReference>
<dbReference type="Proteomes" id="UP000177235">
    <property type="component" value="Unassembled WGS sequence"/>
</dbReference>
<evidence type="ECO:0000313" key="2">
    <source>
        <dbReference type="EMBL" id="OGE98596.1"/>
    </source>
</evidence>
<protein>
    <recommendedName>
        <fullName evidence="1">LysM domain-containing protein</fullName>
    </recommendedName>
</protein>
<dbReference type="PROSITE" id="PS51782">
    <property type="entry name" value="LYSM"/>
    <property type="match status" value="1"/>
</dbReference>
<proteinExistence type="predicted"/>
<evidence type="ECO:0000313" key="3">
    <source>
        <dbReference type="Proteomes" id="UP000177235"/>
    </source>
</evidence>
<comment type="caution">
    <text evidence="2">The sequence shown here is derived from an EMBL/GenBank/DDBJ whole genome shotgun (WGS) entry which is preliminary data.</text>
</comment>
<reference evidence="2 3" key="1">
    <citation type="journal article" date="2016" name="Nat. Commun.">
        <title>Thousands of microbial genomes shed light on interconnected biogeochemical processes in an aquifer system.</title>
        <authorList>
            <person name="Anantharaman K."/>
            <person name="Brown C.T."/>
            <person name="Hug L.A."/>
            <person name="Sharon I."/>
            <person name="Castelle C.J."/>
            <person name="Probst A.J."/>
            <person name="Thomas B.C."/>
            <person name="Singh A."/>
            <person name="Wilkins M.J."/>
            <person name="Karaoz U."/>
            <person name="Brodie E.L."/>
            <person name="Williams K.H."/>
            <person name="Hubbard S.S."/>
            <person name="Banfield J.F."/>
        </authorList>
    </citation>
    <scope>NUCLEOTIDE SEQUENCE [LARGE SCALE GENOMIC DNA]</scope>
</reference>
<dbReference type="CDD" id="cd00118">
    <property type="entry name" value="LysM"/>
    <property type="match status" value="1"/>
</dbReference>
<evidence type="ECO:0000259" key="1">
    <source>
        <dbReference type="PROSITE" id="PS51782"/>
    </source>
</evidence>
<dbReference type="AlphaFoldDB" id="A0A1F5Q905"/>
<dbReference type="InterPro" id="IPR036779">
    <property type="entry name" value="LysM_dom_sf"/>
</dbReference>
<dbReference type="SMART" id="SM00257">
    <property type="entry name" value="LysM"/>
    <property type="match status" value="1"/>
</dbReference>
<dbReference type="InterPro" id="IPR018392">
    <property type="entry name" value="LysM"/>
</dbReference>